<proteinExistence type="predicted"/>
<organism evidence="3 4">
    <name type="scientific">Parafrankia colletiae</name>
    <dbReference type="NCBI Taxonomy" id="573497"/>
    <lineage>
        <taxon>Bacteria</taxon>
        <taxon>Bacillati</taxon>
        <taxon>Actinomycetota</taxon>
        <taxon>Actinomycetes</taxon>
        <taxon>Frankiales</taxon>
        <taxon>Frankiaceae</taxon>
        <taxon>Parafrankia</taxon>
    </lineage>
</organism>
<keyword evidence="2" id="KW-1133">Transmembrane helix</keyword>
<feature type="transmembrane region" description="Helical" evidence="2">
    <location>
        <begin position="42"/>
        <end position="61"/>
    </location>
</feature>
<feature type="compositionally biased region" description="Pro residues" evidence="1">
    <location>
        <begin position="211"/>
        <end position="227"/>
    </location>
</feature>
<evidence type="ECO:0000313" key="4">
    <source>
        <dbReference type="Proteomes" id="UP000179627"/>
    </source>
</evidence>
<protein>
    <submittedName>
        <fullName evidence="3">Uncharacterized protein</fullName>
    </submittedName>
</protein>
<keyword evidence="2" id="KW-0812">Transmembrane</keyword>
<feature type="transmembrane region" description="Helical" evidence="2">
    <location>
        <begin position="6"/>
        <end position="30"/>
    </location>
</feature>
<gene>
    <name evidence="3" type="ORF">CC117_15380</name>
</gene>
<dbReference type="RefSeq" id="WP_071084049.1">
    <property type="nucleotide sequence ID" value="NZ_MBLM01000109.1"/>
</dbReference>
<dbReference type="EMBL" id="MBLM01000109">
    <property type="protein sequence ID" value="OHV38328.1"/>
    <property type="molecule type" value="Genomic_DNA"/>
</dbReference>
<reference evidence="4" key="1">
    <citation type="submission" date="2016-07" db="EMBL/GenBank/DDBJ databases">
        <title>Sequence Frankia sp. strain CcI1.17.</title>
        <authorList>
            <person name="Ghodhbane-Gtari F."/>
            <person name="Swanson E."/>
            <person name="Gueddou A."/>
            <person name="Morris K."/>
            <person name="Hezbri K."/>
            <person name="Ktari A."/>
            <person name="Nouioui I."/>
            <person name="Abebe-Akele F."/>
            <person name="Simpson S."/>
            <person name="Thomas K."/>
            <person name="Gtari M."/>
            <person name="Tisa L.S."/>
            <person name="Hurst S."/>
        </authorList>
    </citation>
    <scope>NUCLEOTIDE SEQUENCE [LARGE SCALE GENOMIC DNA]</scope>
    <source>
        <strain evidence="4">Cc1.17</strain>
    </source>
</reference>
<evidence type="ECO:0000256" key="2">
    <source>
        <dbReference type="SAM" id="Phobius"/>
    </source>
</evidence>
<sequence length="318" mass="33134">MATFFEYLVFAPLTAAFFGFLVWLFVAIILRRVVERIRIRPVVFFVTGYAFIGLLSIYQLVGYDDPDVAPLLGTVASLVLVLAVRRWWRGRRGSTTVARFNRASGPRAGAGSLGGPASSGGPHPGQQPADPGHPGPVEQPGQPGQAGYPGFPGQPGHTPQPGQQGRPGQPFVPPHGQPDHPGWTPGVQGSPSAPGPGPGPGAGRRPGYPLAAPPPPSSPFAPPPPHRPPPRPRPVDEHPEMPGSGTAGPTGDRPAADSAPEPEPDIDPTWLDFLATESGGANRTDRPEGRTGDQGSAGPGEPDDRDDPDAGPPRGWTP</sequence>
<dbReference type="Proteomes" id="UP000179627">
    <property type="component" value="Unassembled WGS sequence"/>
</dbReference>
<evidence type="ECO:0000256" key="1">
    <source>
        <dbReference type="SAM" id="MobiDB-lite"/>
    </source>
</evidence>
<keyword evidence="2" id="KW-0472">Membrane</keyword>
<dbReference type="AlphaFoldDB" id="A0A1S1QUF0"/>
<feature type="compositionally biased region" description="Low complexity" evidence="1">
    <location>
        <begin position="135"/>
        <end position="169"/>
    </location>
</feature>
<feature type="region of interest" description="Disordered" evidence="1">
    <location>
        <begin position="99"/>
        <end position="318"/>
    </location>
</feature>
<name>A0A1S1QUF0_9ACTN</name>
<comment type="caution">
    <text evidence="3">The sequence shown here is derived from an EMBL/GenBank/DDBJ whole genome shotgun (WGS) entry which is preliminary data.</text>
</comment>
<keyword evidence="4" id="KW-1185">Reference proteome</keyword>
<feature type="transmembrane region" description="Helical" evidence="2">
    <location>
        <begin position="67"/>
        <end position="84"/>
    </location>
</feature>
<evidence type="ECO:0000313" key="3">
    <source>
        <dbReference type="EMBL" id="OHV38328.1"/>
    </source>
</evidence>
<feature type="compositionally biased region" description="Low complexity" evidence="1">
    <location>
        <begin position="99"/>
        <end position="110"/>
    </location>
</feature>
<accession>A0A1S1QUF0</accession>